<dbReference type="InterPro" id="IPR036259">
    <property type="entry name" value="MFS_trans_sf"/>
</dbReference>
<dbReference type="CDD" id="cd17352">
    <property type="entry name" value="MFS_MCT_SLC16"/>
    <property type="match status" value="1"/>
</dbReference>
<dbReference type="PANTHER" id="PTHR11360">
    <property type="entry name" value="MONOCARBOXYLATE TRANSPORTER"/>
    <property type="match status" value="1"/>
</dbReference>
<dbReference type="AlphaFoldDB" id="A0A6I8T3G0"/>
<evidence type="ECO:0000313" key="4">
    <source>
        <dbReference type="Proteomes" id="UP000008820"/>
    </source>
</evidence>
<dbReference type="FunFam" id="1.20.1250.20:FF:000372">
    <property type="entry name" value="Monocarboxylate transporter"/>
    <property type="match status" value="1"/>
</dbReference>
<feature type="compositionally biased region" description="Acidic residues" evidence="1">
    <location>
        <begin position="9"/>
        <end position="20"/>
    </location>
</feature>
<name>A0A6I8T3G0_AEDAE</name>
<dbReference type="Gene3D" id="1.20.1250.20">
    <property type="entry name" value="MFS general substrate transporter like domains"/>
    <property type="match status" value="2"/>
</dbReference>
<gene>
    <name evidence="3" type="primary">5577356</name>
</gene>
<dbReference type="InterPro" id="IPR011701">
    <property type="entry name" value="MFS"/>
</dbReference>
<dbReference type="InterPro" id="IPR050327">
    <property type="entry name" value="Proton-linked_MCT"/>
</dbReference>
<feature type="compositionally biased region" description="Low complexity" evidence="1">
    <location>
        <begin position="338"/>
        <end position="354"/>
    </location>
</feature>
<dbReference type="InParanoid" id="A0A6I8T3G0"/>
<dbReference type="Proteomes" id="UP000008820">
    <property type="component" value="Chromosome 3"/>
</dbReference>
<evidence type="ECO:0000313" key="3">
    <source>
        <dbReference type="EnsemblMetazoa" id="AAEL000417-PE"/>
    </source>
</evidence>
<dbReference type="EnsemblMetazoa" id="AAEL000417-RM">
    <property type="protein sequence ID" value="AAEL000417-PM"/>
    <property type="gene ID" value="AAEL000417"/>
</dbReference>
<feature type="region of interest" description="Disordered" evidence="1">
    <location>
        <begin position="1"/>
        <end position="30"/>
    </location>
</feature>
<feature type="transmembrane region" description="Helical" evidence="2">
    <location>
        <begin position="659"/>
        <end position="685"/>
    </location>
</feature>
<feature type="transmembrane region" description="Helical" evidence="2">
    <location>
        <begin position="72"/>
        <end position="92"/>
    </location>
</feature>
<dbReference type="EnsemblMetazoa" id="AAEL000417-RD">
    <property type="protein sequence ID" value="AAEL000417-PD"/>
    <property type="gene ID" value="AAEL000417"/>
</dbReference>
<feature type="transmembrane region" description="Helical" evidence="2">
    <location>
        <begin position="635"/>
        <end position="653"/>
    </location>
</feature>
<organism evidence="3 4">
    <name type="scientific">Aedes aegypti</name>
    <name type="common">Yellowfever mosquito</name>
    <name type="synonym">Culex aegypti</name>
    <dbReference type="NCBI Taxonomy" id="7159"/>
    <lineage>
        <taxon>Eukaryota</taxon>
        <taxon>Metazoa</taxon>
        <taxon>Ecdysozoa</taxon>
        <taxon>Arthropoda</taxon>
        <taxon>Hexapoda</taxon>
        <taxon>Insecta</taxon>
        <taxon>Pterygota</taxon>
        <taxon>Neoptera</taxon>
        <taxon>Endopterygota</taxon>
        <taxon>Diptera</taxon>
        <taxon>Nematocera</taxon>
        <taxon>Culicoidea</taxon>
        <taxon>Culicidae</taxon>
        <taxon>Culicinae</taxon>
        <taxon>Aedini</taxon>
        <taxon>Aedes</taxon>
        <taxon>Stegomyia</taxon>
    </lineage>
</organism>
<sequence>MGQAASQTDDAENDQEDDEIIPMRGDRFLTDSDIACEEASRLTADLQDEASPEDDDGMCEYHDMPPPPDGGYGWVIVFASFMCNMIVDGIAYTFGVFLNDFVEYFGEGKGTVAWVGSLLSGMYLSAGPVVSALANKYGCRAVCIAGSVISCVAFALSTLSPNVTVMMLTYGVMGGIGFGFIYLPAVVAVGYYFETKRSLATGIAVCGSGVGTFVFAPLANMLLANFDWKNSTLILAGLILNCAIFGAMMRPLTYPKEDKVKPLMQRMYEEKRMQMERGSIGGSYFMVQLPDGTMEKRLKAPLNADPGVHSSLALDQLAAQQGMTAVATLPTITEAKVQEQNGNSSNSSSESGQIEIKKPLQRKRTANSESDANEYNSNNMPRNASQPAFTSNQSGIPKNGSVPTFDRVRKHSTGERFKPSLAAIKASSRGDVGSNGDVRKTMHLKLSRGSFIGSKNNNAEDFDDSVMYTSKASLKADRPQMVRPLSRKDIFYSGSVTNLKEFQSQKSLASYRNSVISLTKFEREHRGDVVREDLEKGAEQYDLCPCLVLPESFKNAIGAMMDVSLLRDPVFMMIAISNIFGMAGLYVPFVYLVDAAVLDGIEESKATFLISIIGITNTFARILCGYVADFPKVDALFMNNICLVISTFAVSLTPFCHSYYAYVAMAIAFGIAVAGYISLTSIILVDLLGLDKLTNAFGLLILFRGAATIVGSPLAGALYDATQTYSIPFFVAGGLFGLSAIFSFAAPATKRFRKQEEAPVHVEVLTPIDEEPSEDLADDDQPITILPKIVQTAPSPSTEQQPITSNIASTISNDERQKQKPANGNSKEISQMESVL</sequence>
<feature type="transmembrane region" description="Helical" evidence="2">
    <location>
        <begin position="141"/>
        <end position="159"/>
    </location>
</feature>
<protein>
    <submittedName>
        <fullName evidence="3">Uncharacterized protein</fullName>
    </submittedName>
</protein>
<dbReference type="OrthoDB" id="2213137at2759"/>
<feature type="transmembrane region" description="Helical" evidence="2">
    <location>
        <begin position="199"/>
        <end position="219"/>
    </location>
</feature>
<feature type="transmembrane region" description="Helical" evidence="2">
    <location>
        <begin position="165"/>
        <end position="192"/>
    </location>
</feature>
<dbReference type="EnsemblMetazoa" id="AAEL000417-RE">
    <property type="protein sequence ID" value="AAEL000417-PE"/>
    <property type="gene ID" value="AAEL000417"/>
</dbReference>
<keyword evidence="2" id="KW-1133">Transmembrane helix</keyword>
<feature type="compositionally biased region" description="Polar residues" evidence="1">
    <location>
        <begin position="367"/>
        <end position="396"/>
    </location>
</feature>
<feature type="compositionally biased region" description="Polar residues" evidence="1">
    <location>
        <begin position="792"/>
        <end position="812"/>
    </location>
</feature>
<feature type="transmembrane region" description="Helical" evidence="2">
    <location>
        <begin position="231"/>
        <end position="249"/>
    </location>
</feature>
<reference evidence="3" key="2">
    <citation type="submission" date="2020-05" db="UniProtKB">
        <authorList>
            <consortium name="EnsemblMetazoa"/>
        </authorList>
    </citation>
    <scope>IDENTIFICATION</scope>
    <source>
        <strain evidence="3">LVP_AGWG</strain>
    </source>
</reference>
<keyword evidence="2" id="KW-0812">Transmembrane</keyword>
<evidence type="ECO:0000256" key="1">
    <source>
        <dbReference type="SAM" id="MobiDB-lite"/>
    </source>
</evidence>
<proteinExistence type="predicted"/>
<dbReference type="FunCoup" id="A0A6I8T3G0">
    <property type="interactions" value="83"/>
</dbReference>
<feature type="compositionally biased region" description="Polar residues" evidence="1">
    <location>
        <begin position="820"/>
        <end position="836"/>
    </location>
</feature>
<feature type="transmembrane region" description="Helical" evidence="2">
    <location>
        <begin position="112"/>
        <end position="134"/>
    </location>
</feature>
<dbReference type="SUPFAM" id="SSF103473">
    <property type="entry name" value="MFS general substrate transporter"/>
    <property type="match status" value="1"/>
</dbReference>
<keyword evidence="2" id="KW-0472">Membrane</keyword>
<dbReference type="PANTHER" id="PTHR11360:SF286">
    <property type="entry name" value="GH22266P"/>
    <property type="match status" value="1"/>
</dbReference>
<evidence type="ECO:0000256" key="2">
    <source>
        <dbReference type="SAM" id="Phobius"/>
    </source>
</evidence>
<feature type="transmembrane region" description="Helical" evidence="2">
    <location>
        <begin position="570"/>
        <end position="593"/>
    </location>
</feature>
<dbReference type="FunFam" id="1.20.1250.20:FF:000271">
    <property type="entry name" value="Monocarboxylate transporter"/>
    <property type="match status" value="1"/>
</dbReference>
<feature type="transmembrane region" description="Helical" evidence="2">
    <location>
        <begin position="608"/>
        <end position="628"/>
    </location>
</feature>
<dbReference type="Pfam" id="PF07690">
    <property type="entry name" value="MFS_1"/>
    <property type="match status" value="2"/>
</dbReference>
<feature type="transmembrane region" description="Helical" evidence="2">
    <location>
        <begin position="697"/>
        <end position="719"/>
    </location>
</feature>
<reference evidence="3 4" key="1">
    <citation type="submission" date="2017-06" db="EMBL/GenBank/DDBJ databases">
        <title>Aedes aegypti genome working group (AGWG) sequencing and assembly.</title>
        <authorList>
            <consortium name="Aedes aegypti Genome Working Group (AGWG)"/>
            <person name="Matthews B.J."/>
        </authorList>
    </citation>
    <scope>NUCLEOTIDE SEQUENCE [LARGE SCALE GENOMIC DNA]</scope>
    <source>
        <strain evidence="3 4">LVP_AGWG</strain>
    </source>
</reference>
<feature type="region of interest" description="Disordered" evidence="1">
    <location>
        <begin position="338"/>
        <end position="406"/>
    </location>
</feature>
<keyword evidence="4" id="KW-1185">Reference proteome</keyword>
<feature type="region of interest" description="Disordered" evidence="1">
    <location>
        <begin position="788"/>
        <end position="836"/>
    </location>
</feature>
<feature type="transmembrane region" description="Helical" evidence="2">
    <location>
        <begin position="725"/>
        <end position="746"/>
    </location>
</feature>
<accession>A0A6I8T3G0</accession>
<dbReference type="GO" id="GO:0008028">
    <property type="term" value="F:monocarboxylic acid transmembrane transporter activity"/>
    <property type="evidence" value="ECO:0007669"/>
    <property type="project" value="TreeGrafter"/>
</dbReference>